<comment type="caution">
    <text evidence="3">The sequence shown here is derived from an EMBL/GenBank/DDBJ whole genome shotgun (WGS) entry which is preliminary data.</text>
</comment>
<keyword evidence="1" id="KW-0472">Membrane</keyword>
<feature type="chain" id="PRO_5035171694" evidence="2">
    <location>
        <begin position="24"/>
        <end position="170"/>
    </location>
</feature>
<name>A0A8J6C3G6_DIALT</name>
<accession>A0A8J6C3G6</accession>
<dbReference type="EMBL" id="JAGTXO010000042">
    <property type="protein sequence ID" value="KAG8459309.1"/>
    <property type="molecule type" value="Genomic_DNA"/>
</dbReference>
<keyword evidence="4" id="KW-1185">Reference proteome</keyword>
<feature type="signal peptide" evidence="2">
    <location>
        <begin position="1"/>
        <end position="23"/>
    </location>
</feature>
<keyword evidence="1" id="KW-1133">Transmembrane helix</keyword>
<evidence type="ECO:0000313" key="4">
    <source>
        <dbReference type="Proteomes" id="UP000751190"/>
    </source>
</evidence>
<proteinExistence type="predicted"/>
<sequence>MRTATRTVSIAVLLALAAAHTHSAPGVRLRPARRVAHTRMLVEYGPEIHPEQLYAFGAVTGMTAVGYQIWEKVLVPQKRLELSRSKRGGEVKQLLDEIQDAPSERALERWFFSDWLEARNGTQVKKSAVPFLPKSKFNSGDNPVIGAVAAIMVIGILSSSLKQAVHLLTS</sequence>
<dbReference type="OrthoDB" id="43106at2759"/>
<dbReference type="AlphaFoldDB" id="A0A8J6C3G6"/>
<organism evidence="3 4">
    <name type="scientific">Diacronema lutheri</name>
    <name type="common">Unicellular marine alga</name>
    <name type="synonym">Monochrysis lutheri</name>
    <dbReference type="NCBI Taxonomy" id="2081491"/>
    <lineage>
        <taxon>Eukaryota</taxon>
        <taxon>Haptista</taxon>
        <taxon>Haptophyta</taxon>
        <taxon>Pavlovophyceae</taxon>
        <taxon>Pavlovales</taxon>
        <taxon>Pavlovaceae</taxon>
        <taxon>Diacronema</taxon>
    </lineage>
</organism>
<evidence type="ECO:0000313" key="3">
    <source>
        <dbReference type="EMBL" id="KAG8459309.1"/>
    </source>
</evidence>
<gene>
    <name evidence="3" type="ORF">KFE25_014154</name>
</gene>
<protein>
    <submittedName>
        <fullName evidence="3">Uncharacterized protein</fullName>
    </submittedName>
</protein>
<dbReference type="Proteomes" id="UP000751190">
    <property type="component" value="Unassembled WGS sequence"/>
</dbReference>
<reference evidence="3" key="1">
    <citation type="submission" date="2021-05" db="EMBL/GenBank/DDBJ databases">
        <title>The genome of the haptophyte Pavlova lutheri (Diacronema luteri, Pavlovales) - a model for lipid biosynthesis in eukaryotic algae.</title>
        <authorList>
            <person name="Hulatt C.J."/>
            <person name="Posewitz M.C."/>
        </authorList>
    </citation>
    <scope>NUCLEOTIDE SEQUENCE</scope>
    <source>
        <strain evidence="3">NIVA-4/92</strain>
    </source>
</reference>
<feature type="transmembrane region" description="Helical" evidence="1">
    <location>
        <begin position="144"/>
        <end position="161"/>
    </location>
</feature>
<evidence type="ECO:0000256" key="2">
    <source>
        <dbReference type="SAM" id="SignalP"/>
    </source>
</evidence>
<keyword evidence="2" id="KW-0732">Signal</keyword>
<evidence type="ECO:0000256" key="1">
    <source>
        <dbReference type="SAM" id="Phobius"/>
    </source>
</evidence>
<keyword evidence="1" id="KW-0812">Transmembrane</keyword>